<evidence type="ECO:0000256" key="3">
    <source>
        <dbReference type="SAM" id="MobiDB-lite"/>
    </source>
</evidence>
<evidence type="ECO:0000256" key="1">
    <source>
        <dbReference type="ARBA" id="ARBA00023117"/>
    </source>
</evidence>
<protein>
    <recommendedName>
        <fullName evidence="4">Bromo domain-containing protein</fullName>
    </recommendedName>
</protein>
<name>A0AAN9JX64_CANGL</name>
<dbReference type="Proteomes" id="UP001367508">
    <property type="component" value="Unassembled WGS sequence"/>
</dbReference>
<evidence type="ECO:0000259" key="4">
    <source>
        <dbReference type="PROSITE" id="PS50014"/>
    </source>
</evidence>
<dbReference type="InterPro" id="IPR001487">
    <property type="entry name" value="Bromodomain"/>
</dbReference>
<feature type="compositionally biased region" description="Acidic residues" evidence="3">
    <location>
        <begin position="76"/>
        <end position="87"/>
    </location>
</feature>
<comment type="caution">
    <text evidence="5">The sequence shown here is derived from an EMBL/GenBank/DDBJ whole genome shotgun (WGS) entry which is preliminary data.</text>
</comment>
<accession>A0AAN9JX64</accession>
<dbReference type="Gene3D" id="1.20.920.10">
    <property type="entry name" value="Bromodomain-like"/>
    <property type="match status" value="1"/>
</dbReference>
<dbReference type="SUPFAM" id="SSF47370">
    <property type="entry name" value="Bromodomain"/>
    <property type="match status" value="1"/>
</dbReference>
<gene>
    <name evidence="5" type="ORF">VNO77_43478</name>
</gene>
<feature type="compositionally biased region" description="Basic and acidic residues" evidence="3">
    <location>
        <begin position="397"/>
        <end position="410"/>
    </location>
</feature>
<feature type="region of interest" description="Disordered" evidence="3">
    <location>
        <begin position="60"/>
        <end position="90"/>
    </location>
</feature>
<sequence>MHVLIYIHVGAGRKRTKFQDEILEHMERRRSSRIIALEEKKQQEKERKLALALEKKNSLANRDNRSKEKGKAIMDMEAESDSDEDEKECPIKRGRKSKALHQLISSIKEFRRQSQNTNISETNVSSLNGVPLKQILEIIIDFLQRNDPDELFAEPVNPDVVKNYYEIVKQPMDFGTMRAKLHEGMYTNLEQFKAEVISSYTKWIFERLSADPEHFNSEFSPKKKRPGRKPQNGKPRTPRLAKASPKPTGTHLMAPETKRRDIYWPPSNPLFADFQFVNDLNLQLNINPSNYKDSLLSFVEDLGPTVQKIAEKKLEPLNSQQLLNHNIPTQNLLENASGTQIVHQPTPQTPTQPALFNPQTLSLARPFFNRSFTASGLVPKENRNITTIKNPGSVNIKDGEAHKANNKDHGKDSWKACAAALLGNFFLNSNKGGIASGIENSNGRETINFSKEKMASPLENVSSHLGPVQRDTKGKKHMVELDVNKTGNTRQWNSYSSMPYTFPGSSSNVTARVYPTRVISGPPLKPMTPMLSDTRNSLSGSSLLPQPKPQYTMPSINPSELSLVPQSRLQNYMSCMPYNNLSELSLVHQPRQANSMSSMNPSGVSYPLSQPKQGGWSISSNNFTGLPILPSQTANFSNESNTYLYDLDTPYQPGDFQAMLGSPDFNNNTFPIQASHAQVLHQASPYAPPVSCSSNDMEMQIIRELTHHGSAPLQEPKSSSSLGMAIGGGGAMNYYGSGGALVGQPEQANPQLLWDNDQQPNLALQL</sequence>
<dbReference type="InterPro" id="IPR036427">
    <property type="entry name" value="Bromodomain-like_sf"/>
</dbReference>
<reference evidence="5 6" key="1">
    <citation type="submission" date="2024-01" db="EMBL/GenBank/DDBJ databases">
        <title>The genomes of 5 underutilized Papilionoideae crops provide insights into root nodulation and disease resistanc.</title>
        <authorList>
            <person name="Jiang F."/>
        </authorList>
    </citation>
    <scope>NUCLEOTIDE SEQUENCE [LARGE SCALE GENOMIC DNA]</scope>
    <source>
        <strain evidence="5">LVBAO_FW01</strain>
        <tissue evidence="5">Leaves</tissue>
    </source>
</reference>
<keyword evidence="6" id="KW-1185">Reference proteome</keyword>
<evidence type="ECO:0000313" key="5">
    <source>
        <dbReference type="EMBL" id="KAK7305572.1"/>
    </source>
</evidence>
<evidence type="ECO:0000256" key="2">
    <source>
        <dbReference type="PROSITE-ProRule" id="PRU00035"/>
    </source>
</evidence>
<dbReference type="EMBL" id="JAYMYQ010000011">
    <property type="protein sequence ID" value="KAK7305572.1"/>
    <property type="molecule type" value="Genomic_DNA"/>
</dbReference>
<feature type="compositionally biased region" description="Basic and acidic residues" evidence="3">
    <location>
        <begin position="60"/>
        <end position="74"/>
    </location>
</feature>
<dbReference type="AlphaFoldDB" id="A0AAN9JX64"/>
<feature type="domain" description="Bromo" evidence="4">
    <location>
        <begin position="144"/>
        <end position="196"/>
    </location>
</feature>
<dbReference type="InterPro" id="IPR051831">
    <property type="entry name" value="Bromodomain_contain_prot"/>
</dbReference>
<proteinExistence type="predicted"/>
<organism evidence="5 6">
    <name type="scientific">Canavalia gladiata</name>
    <name type="common">Sword bean</name>
    <name type="synonym">Dolichos gladiatus</name>
    <dbReference type="NCBI Taxonomy" id="3824"/>
    <lineage>
        <taxon>Eukaryota</taxon>
        <taxon>Viridiplantae</taxon>
        <taxon>Streptophyta</taxon>
        <taxon>Embryophyta</taxon>
        <taxon>Tracheophyta</taxon>
        <taxon>Spermatophyta</taxon>
        <taxon>Magnoliopsida</taxon>
        <taxon>eudicotyledons</taxon>
        <taxon>Gunneridae</taxon>
        <taxon>Pentapetalae</taxon>
        <taxon>rosids</taxon>
        <taxon>fabids</taxon>
        <taxon>Fabales</taxon>
        <taxon>Fabaceae</taxon>
        <taxon>Papilionoideae</taxon>
        <taxon>50 kb inversion clade</taxon>
        <taxon>NPAAA clade</taxon>
        <taxon>indigoferoid/millettioid clade</taxon>
        <taxon>Phaseoleae</taxon>
        <taxon>Canavalia</taxon>
    </lineage>
</organism>
<feature type="region of interest" description="Disordered" evidence="3">
    <location>
        <begin position="215"/>
        <end position="253"/>
    </location>
</feature>
<evidence type="ECO:0000313" key="6">
    <source>
        <dbReference type="Proteomes" id="UP001367508"/>
    </source>
</evidence>
<dbReference type="PROSITE" id="PS50014">
    <property type="entry name" value="BROMODOMAIN_2"/>
    <property type="match status" value="1"/>
</dbReference>
<keyword evidence="1 2" id="KW-0103">Bromodomain</keyword>
<dbReference type="Pfam" id="PF00439">
    <property type="entry name" value="Bromodomain"/>
    <property type="match status" value="1"/>
</dbReference>
<dbReference type="SMART" id="SM00297">
    <property type="entry name" value="BROMO"/>
    <property type="match status" value="1"/>
</dbReference>
<dbReference type="PANTHER" id="PTHR22881">
    <property type="entry name" value="BROMODOMAIN CONTAINING PROTEIN"/>
    <property type="match status" value="1"/>
</dbReference>
<dbReference type="PANTHER" id="PTHR22881:SF26">
    <property type="entry name" value="BROMODOMAIN CONTAINING PROTEIN, EXPRESSED"/>
    <property type="match status" value="1"/>
</dbReference>
<feature type="region of interest" description="Disordered" evidence="3">
    <location>
        <begin position="389"/>
        <end position="410"/>
    </location>
</feature>